<dbReference type="AlphaFoldDB" id="A0A0D5LQV0"/>
<dbReference type="InterPro" id="IPR018774">
    <property type="entry name" value="Phage_Mu_GpT"/>
</dbReference>
<evidence type="ECO:0000259" key="1">
    <source>
        <dbReference type="Pfam" id="PF10124"/>
    </source>
</evidence>
<name>A0A0D5LQV0_MAREN</name>
<dbReference type="OrthoDB" id="9804833at2"/>
<evidence type="ECO:0000313" key="2">
    <source>
        <dbReference type="EMBL" id="AJY46486.1"/>
    </source>
</evidence>
<gene>
    <name evidence="2" type="ORF">TM49_13640</name>
</gene>
<dbReference type="Proteomes" id="UP000032611">
    <property type="component" value="Chromosome"/>
</dbReference>
<dbReference type="Pfam" id="PF10124">
    <property type="entry name" value="Mu-like_gpT"/>
    <property type="match status" value="1"/>
</dbReference>
<organism evidence="2 3">
    <name type="scientific">Martelella endophytica</name>
    <dbReference type="NCBI Taxonomy" id="1486262"/>
    <lineage>
        <taxon>Bacteria</taxon>
        <taxon>Pseudomonadati</taxon>
        <taxon>Pseudomonadota</taxon>
        <taxon>Alphaproteobacteria</taxon>
        <taxon>Hyphomicrobiales</taxon>
        <taxon>Aurantimonadaceae</taxon>
        <taxon>Martelella</taxon>
    </lineage>
</organism>
<dbReference type="RefSeq" id="WP_045682020.1">
    <property type="nucleotide sequence ID" value="NZ_CP010803.1"/>
</dbReference>
<feature type="domain" description="Bacteriophage Mu GpT" evidence="1">
    <location>
        <begin position="9"/>
        <end position="296"/>
    </location>
</feature>
<accession>A0A0D5LQV0</accession>
<sequence>MDINASSLRGIYTGLSTAFNARFTSTPTSYGLIAMEVNSTTAQNEYPRLDELPGIREWIGERQVVRLGAQTYTIKNRKFEETVGILRDQIEDDQIGVFVPVAGQIGQHAAEFPDQLCWPLFAAGETALCYDGQYFFDTDHPGFNEQGNEISVANYTAGAGPAWYLVDDTQVVKPLVYQKRRPFNFVSFQDEKDANVFLNDEFLWGTSGRCNAGYGMWQTAHKSKAVLTAESFSAARVAMQTIRKKNGSVINLRPSKLIVPPALEGTARAILEAERNDAGATNIWRNTAKVEVVPYLA</sequence>
<keyword evidence="3" id="KW-1185">Reference proteome</keyword>
<proteinExistence type="predicted"/>
<reference evidence="2 3" key="1">
    <citation type="journal article" date="2015" name="Genome Announc.">
        <title>Complete genome sequence of Martelella endophytica YC6887, which has antifungal activity associated with a halophyte.</title>
        <authorList>
            <person name="Khan A."/>
            <person name="Khan H."/>
            <person name="Chung E.J."/>
            <person name="Hossain M.T."/>
            <person name="Chung Y.R."/>
        </authorList>
    </citation>
    <scope>NUCLEOTIDE SEQUENCE [LARGE SCALE GENOMIC DNA]</scope>
    <source>
        <strain evidence="2">YC6887</strain>
    </source>
</reference>
<dbReference type="EMBL" id="CP010803">
    <property type="protein sequence ID" value="AJY46486.1"/>
    <property type="molecule type" value="Genomic_DNA"/>
</dbReference>
<dbReference type="PATRIC" id="fig|1486262.3.peg.2816"/>
<dbReference type="HOGENOM" id="CLU_070805_0_0_5"/>
<dbReference type="KEGG" id="mey:TM49_13640"/>
<dbReference type="STRING" id="1486262.TM49_13640"/>
<evidence type="ECO:0000313" key="3">
    <source>
        <dbReference type="Proteomes" id="UP000032611"/>
    </source>
</evidence>
<protein>
    <submittedName>
        <fullName evidence="2">Mu-like prophage major head subunit gpT</fullName>
    </submittedName>
</protein>